<proteinExistence type="predicted"/>
<feature type="transmembrane region" description="Helical" evidence="1">
    <location>
        <begin position="249"/>
        <end position="272"/>
    </location>
</feature>
<comment type="caution">
    <text evidence="2">The sequence shown here is derived from an EMBL/GenBank/DDBJ whole genome shotgun (WGS) entry which is preliminary data.</text>
</comment>
<evidence type="ECO:0000313" key="3">
    <source>
        <dbReference type="Proteomes" id="UP000233491"/>
    </source>
</evidence>
<keyword evidence="1" id="KW-0472">Membrane</keyword>
<feature type="transmembrane region" description="Helical" evidence="1">
    <location>
        <begin position="53"/>
        <end position="78"/>
    </location>
</feature>
<organism evidence="2 3">
    <name type="scientific">Pleomorphomonas diazotrophica</name>
    <dbReference type="NCBI Taxonomy" id="1166257"/>
    <lineage>
        <taxon>Bacteria</taxon>
        <taxon>Pseudomonadati</taxon>
        <taxon>Pseudomonadota</taxon>
        <taxon>Alphaproteobacteria</taxon>
        <taxon>Hyphomicrobiales</taxon>
        <taxon>Pleomorphomonadaceae</taxon>
        <taxon>Pleomorphomonas</taxon>
    </lineage>
</organism>
<keyword evidence="1" id="KW-0812">Transmembrane</keyword>
<dbReference type="PANTHER" id="PTHR43471:SF1">
    <property type="entry name" value="ABC TRANSPORTER PERMEASE PROTEIN NOSY-RELATED"/>
    <property type="match status" value="1"/>
</dbReference>
<feature type="transmembrane region" description="Helical" evidence="1">
    <location>
        <begin position="177"/>
        <end position="200"/>
    </location>
</feature>
<evidence type="ECO:0000256" key="1">
    <source>
        <dbReference type="SAM" id="Phobius"/>
    </source>
</evidence>
<dbReference type="EMBL" id="PJNW01000005">
    <property type="protein sequence ID" value="PKR89620.1"/>
    <property type="molecule type" value="Genomic_DNA"/>
</dbReference>
<dbReference type="PANTHER" id="PTHR43471">
    <property type="entry name" value="ABC TRANSPORTER PERMEASE"/>
    <property type="match status" value="1"/>
</dbReference>
<keyword evidence="1" id="KW-1133">Transmembrane helix</keyword>
<feature type="transmembrane region" description="Helical" evidence="1">
    <location>
        <begin position="108"/>
        <end position="131"/>
    </location>
</feature>
<evidence type="ECO:0000313" key="2">
    <source>
        <dbReference type="EMBL" id="PKR89620.1"/>
    </source>
</evidence>
<dbReference type="AlphaFoldDB" id="A0A1I4VLX0"/>
<dbReference type="GO" id="GO:0140359">
    <property type="term" value="F:ABC-type transporter activity"/>
    <property type="evidence" value="ECO:0007669"/>
    <property type="project" value="InterPro"/>
</dbReference>
<protein>
    <submittedName>
        <fullName evidence="2">Nitrous oxidase accessory protein</fullName>
    </submittedName>
</protein>
<dbReference type="Proteomes" id="UP000233491">
    <property type="component" value="Unassembled WGS sequence"/>
</dbReference>
<dbReference type="OrthoDB" id="9805862at2"/>
<accession>A0A1I4VLX0</accession>
<gene>
    <name evidence="2" type="ORF">CXZ10_09670</name>
</gene>
<dbReference type="RefSeq" id="WP_101288928.1">
    <property type="nucleotide sequence ID" value="NZ_FOUQ01000012.1"/>
</dbReference>
<feature type="transmembrane region" description="Helical" evidence="1">
    <location>
        <begin position="143"/>
        <end position="165"/>
    </location>
</feature>
<dbReference type="Pfam" id="PF12679">
    <property type="entry name" value="ABC2_membrane_2"/>
    <property type="match status" value="1"/>
</dbReference>
<keyword evidence="3" id="KW-1185">Reference proteome</keyword>
<reference evidence="2 3" key="1">
    <citation type="submission" date="2017-12" db="EMBL/GenBank/DDBJ databases">
        <title>Anaerobic carbon monoxide metabolism by Pleomorphomonas carboxyditropha sp. nov., a new mesophilic hydrogenogenic carboxidotroph.</title>
        <authorList>
            <person name="Esquivel-Elizondo S."/>
            <person name="Krajmalnik-Brown R."/>
        </authorList>
    </citation>
    <scope>NUCLEOTIDE SEQUENCE [LARGE SCALE GENOMIC DNA]</scope>
    <source>
        <strain evidence="2 3">R5-392</strain>
    </source>
</reference>
<name>A0A1I4VLX0_9HYPH</name>
<dbReference type="GO" id="GO:0005886">
    <property type="term" value="C:plasma membrane"/>
    <property type="evidence" value="ECO:0007669"/>
    <property type="project" value="UniProtKB-SubCell"/>
</dbReference>
<feature type="transmembrane region" description="Helical" evidence="1">
    <location>
        <begin position="23"/>
        <end position="41"/>
    </location>
</feature>
<sequence length="278" mass="28577">MIGLDRMTAVAATEFRLAFRNRWVLLSTLAFTLFALALAFLGSGPSGALKADALTLTAASLSTLTVYLVPLMALLVSYDSIAGEIERGTLALVLATPLKRGELVLAKFCGHLAVLALAIAIGYGIAGAVIAGAHGADDAGLLAWARLLSTAVLLGAVFIALGMALSGLPRQTGTAAALAIGAWLVLVVLYDLALLGAVIVDQGGAFTKTVFPALVLANPGDAFRLYNLALIESNAPIAGLDGLAHTLPFPVSSALLVLVLWLAASLAVAWALTRRIRP</sequence>